<feature type="compositionally biased region" description="Polar residues" evidence="1">
    <location>
        <begin position="1172"/>
        <end position="1195"/>
    </location>
</feature>
<feature type="region of interest" description="Disordered" evidence="1">
    <location>
        <begin position="341"/>
        <end position="540"/>
    </location>
</feature>
<feature type="compositionally biased region" description="Low complexity" evidence="1">
    <location>
        <begin position="1385"/>
        <end position="1399"/>
    </location>
</feature>
<feature type="compositionally biased region" description="Polar residues" evidence="1">
    <location>
        <begin position="628"/>
        <end position="642"/>
    </location>
</feature>
<feature type="region of interest" description="Disordered" evidence="1">
    <location>
        <begin position="853"/>
        <end position="952"/>
    </location>
</feature>
<feature type="compositionally biased region" description="Polar residues" evidence="1">
    <location>
        <begin position="193"/>
        <end position="203"/>
    </location>
</feature>
<evidence type="ECO:0000256" key="1">
    <source>
        <dbReference type="SAM" id="MobiDB-lite"/>
    </source>
</evidence>
<feature type="region of interest" description="Disordered" evidence="1">
    <location>
        <begin position="767"/>
        <end position="802"/>
    </location>
</feature>
<feature type="region of interest" description="Disordered" evidence="1">
    <location>
        <begin position="2464"/>
        <end position="2520"/>
    </location>
</feature>
<feature type="compositionally biased region" description="Polar residues" evidence="1">
    <location>
        <begin position="2138"/>
        <end position="2147"/>
    </location>
</feature>
<feature type="region of interest" description="Disordered" evidence="1">
    <location>
        <begin position="965"/>
        <end position="1008"/>
    </location>
</feature>
<feature type="compositionally biased region" description="Polar residues" evidence="1">
    <location>
        <begin position="594"/>
        <end position="621"/>
    </location>
</feature>
<feature type="compositionally biased region" description="Polar residues" evidence="1">
    <location>
        <begin position="911"/>
        <end position="950"/>
    </location>
</feature>
<feature type="compositionally biased region" description="Low complexity" evidence="1">
    <location>
        <begin position="426"/>
        <end position="442"/>
    </location>
</feature>
<feature type="region of interest" description="Disordered" evidence="1">
    <location>
        <begin position="1668"/>
        <end position="1691"/>
    </location>
</feature>
<organism evidence="2 3">
    <name type="scientific">Tumidithrix elongata BACA0141</name>
    <dbReference type="NCBI Taxonomy" id="2716417"/>
    <lineage>
        <taxon>Bacteria</taxon>
        <taxon>Bacillati</taxon>
        <taxon>Cyanobacteriota</taxon>
        <taxon>Cyanophyceae</taxon>
        <taxon>Pseudanabaenales</taxon>
        <taxon>Pseudanabaenaceae</taxon>
        <taxon>Tumidithrix</taxon>
        <taxon>Tumidithrix elongata</taxon>
    </lineage>
</organism>
<feature type="compositionally biased region" description="Low complexity" evidence="1">
    <location>
        <begin position="983"/>
        <end position="997"/>
    </location>
</feature>
<feature type="compositionally biased region" description="Polar residues" evidence="1">
    <location>
        <begin position="2594"/>
        <end position="2606"/>
    </location>
</feature>
<feature type="region of interest" description="Disordered" evidence="1">
    <location>
        <begin position="1367"/>
        <end position="1467"/>
    </location>
</feature>
<feature type="compositionally biased region" description="Polar residues" evidence="1">
    <location>
        <begin position="2001"/>
        <end position="2010"/>
    </location>
</feature>
<feature type="compositionally biased region" description="Low complexity" evidence="1">
    <location>
        <begin position="386"/>
        <end position="396"/>
    </location>
</feature>
<feature type="compositionally biased region" description="Polar residues" evidence="1">
    <location>
        <begin position="778"/>
        <end position="802"/>
    </location>
</feature>
<feature type="compositionally biased region" description="Polar residues" evidence="1">
    <location>
        <begin position="965"/>
        <end position="982"/>
    </location>
</feature>
<reference evidence="2" key="1">
    <citation type="submission" date="2024-01" db="EMBL/GenBank/DDBJ databases">
        <title>Bank of Algae and Cyanobacteria of the Azores (BACA) strain genomes.</title>
        <authorList>
            <person name="Luz R."/>
            <person name="Cordeiro R."/>
            <person name="Fonseca A."/>
            <person name="Goncalves V."/>
        </authorList>
    </citation>
    <scope>NUCLEOTIDE SEQUENCE</scope>
    <source>
        <strain evidence="2">BACA0141</strain>
    </source>
</reference>
<gene>
    <name evidence="2" type="ORF">V2H45_10895</name>
</gene>
<dbReference type="RefSeq" id="WP_330483683.1">
    <property type="nucleotide sequence ID" value="NZ_JAZBJZ010000037.1"/>
</dbReference>
<feature type="region of interest" description="Disordered" evidence="1">
    <location>
        <begin position="2409"/>
        <end position="2435"/>
    </location>
</feature>
<feature type="region of interest" description="Disordered" evidence="1">
    <location>
        <begin position="218"/>
        <end position="243"/>
    </location>
</feature>
<feature type="compositionally biased region" description="Low complexity" evidence="1">
    <location>
        <begin position="1044"/>
        <end position="1057"/>
    </location>
</feature>
<feature type="compositionally biased region" description="Polar residues" evidence="1">
    <location>
        <begin position="660"/>
        <end position="692"/>
    </location>
</feature>
<feature type="compositionally biased region" description="Polar residues" evidence="1">
    <location>
        <begin position="1367"/>
        <end position="1383"/>
    </location>
</feature>
<feature type="compositionally biased region" description="Polar residues" evidence="1">
    <location>
        <begin position="449"/>
        <end position="464"/>
    </location>
</feature>
<feature type="region of interest" description="Disordered" evidence="1">
    <location>
        <begin position="1213"/>
        <end position="1240"/>
    </location>
</feature>
<feature type="compositionally biased region" description="Polar residues" evidence="1">
    <location>
        <begin position="1682"/>
        <end position="1691"/>
    </location>
</feature>
<feature type="compositionally biased region" description="Polar residues" evidence="1">
    <location>
        <begin position="2192"/>
        <end position="2213"/>
    </location>
</feature>
<feature type="region of interest" description="Disordered" evidence="1">
    <location>
        <begin position="2286"/>
        <end position="2397"/>
    </location>
</feature>
<feature type="compositionally biased region" description="Low complexity" evidence="1">
    <location>
        <begin position="356"/>
        <end position="370"/>
    </location>
</feature>
<feature type="compositionally biased region" description="Low complexity" evidence="1">
    <location>
        <begin position="465"/>
        <end position="488"/>
    </location>
</feature>
<feature type="compositionally biased region" description="Low complexity" evidence="1">
    <location>
        <begin position="2220"/>
        <end position="2232"/>
    </location>
</feature>
<feature type="compositionally biased region" description="Polar residues" evidence="1">
    <location>
        <begin position="1"/>
        <end position="12"/>
    </location>
</feature>
<dbReference type="Proteomes" id="UP001333818">
    <property type="component" value="Unassembled WGS sequence"/>
</dbReference>
<evidence type="ECO:0000313" key="2">
    <source>
        <dbReference type="EMBL" id="MEE3717255.1"/>
    </source>
</evidence>
<feature type="compositionally biased region" description="Polar residues" evidence="1">
    <location>
        <begin position="2297"/>
        <end position="2356"/>
    </location>
</feature>
<feature type="compositionally biased region" description="Low complexity" evidence="1">
    <location>
        <begin position="883"/>
        <end position="910"/>
    </location>
</feature>
<feature type="compositionally biased region" description="Polar residues" evidence="1">
    <location>
        <begin position="1315"/>
        <end position="1338"/>
    </location>
</feature>
<feature type="compositionally biased region" description="Polar residues" evidence="1">
    <location>
        <begin position="1779"/>
        <end position="1791"/>
    </location>
</feature>
<feature type="compositionally biased region" description="Polar residues" evidence="1">
    <location>
        <begin position="1601"/>
        <end position="1623"/>
    </location>
</feature>
<sequence length="2671" mass="283181">MSESTDQPSNDLPSEDLPKARLGAMSPLGIQRPLMPARPLGLHTQWIQPKFIYPLGAIPIANPNNLQLAQDFDLVNTSFREAPIADPPAVSPQPKSSVSNPVVTPATETIQRDAIDDAQPTIQAKAEPSATSSSGITPELMQIMRANKALSSQRSSATENPSNLDDLPQSSTTQQPKISGSVNAAEVSIQAKAESSTTSSSGITPELMQIMRENRALSSNRESMDSPQSSTTQQPKTSESINAAEVPIQVKAESSTTSSSGITPELMQIMRENRALSSNREPAVNPPSNIGSPQLSTSPQSEIGKNVNAAEVSIQAKAESSTTSTSGVTPELMQIMRENKALSSNRDSTQKKTSEVDSSTTPDSSSATSVQMKAAVPDAVQTQPLSSDASISSTISQNEGLVQRSQDAPIDRSPNDPTPSNVPVKSTDSLPSAPSTTPSITPLQKKPDSLSSTESKTTSIPSSSQVNPPTTNSPVTNPQTTSPSSQSVDSTVFTPEASSQDISEPSTPIQRQAEVSTNSSPTDSAPSISDSQNIAPQFSDLSAIPSEINVVTSSEPLPKAIYTPPSQTPSPTAKIQRKVEAPPTSSASVPTPPQTEASGTTNIPKNISKNISESSPLSSLQLKPDTTDVVQTESTSISQDAPTSIPPIQRKSEEIPETISEATTSSPALTPQTDLGTNLASPLVTSPSSSIPNIKDISSPPVSDRPTTLQRQSEATSNPAAQTSQSTAEPSFNSAPTPKISNTIASIQPSRDRIISQDINPVTVQKTTSDLVPPVQAGSETPIQAKPATNSDPLVSEPLSNLGNTDAIATNQIPAQPASNAQMPIQKQSETKSTPSLGAAIAKTVWDGLTSLFQSPQPQSQESQSPQPQASQQDTTAPLQRKTSSSSTSSSTPIPRVSTTPTTPATNDANLSEQKATPINPQTTVDNPSANSLPSQVQRQGATSDSSEPIISNKAEIVSKTESLGIQRKASSQPTQLTAFQPSNSSANDSSRQASSNTPASNLLAPIQKQNEIGISRKSEDLGIQRKAPSQPTNVAQPPSPTVNEISSRESSSSNISDAPPIIQKQADPNVSSTEVIESSSSNISDAPPIIQKQADPNVSATESVELIAPISESVGIQRQEVDVSQLSSPSANEPYSNQGIDSMASEPTSIQRQIEFSESNAIENDSRFNQVVDSRPPETTSIPTSIQRQVGSKESTADETEAVRNIENIDIQRKGLVPSSQPQSSISQPMSPTAIESSDPVAQGIISDTETISVQRKAAIESTNIPQSQSFAIDEGTNIAQTQNLFNDSLPSQSLDSTSLEPMPIQRQVESRESNSAQNDSRSNLSMDSSTPEPTSIQRQIELNESTVNEPATVSVSESIDIQKKSLTQPSRSQPNIAQPTNPAALESSESISSESASRTSVDRTPQNISVQRKTSPQPANTSQTPSPIAAEASSNQPSDPSIAPSTSDISPAIQTQANPTSLPTTEGIEIVRISESEDTGIQGQASELVVDISQSPSPLTNDSLSNQFVDSSTPEPTSIQRQAEFAADTGISRDTGTIDIQRKNLAQSARPQSSISQPINLTTIESSQLSPQEFSSDRDIENITGNTAESVSIQRKISEQSTNIAQTPSLAVNETPSNESSVPVPDISDVTPAIQKQAEPSVSVPERMKIANENIVRETEIPANIEDFNIQRKESPQPTPSQLNQSNTSQLPNLALSDSVLIEHSDSIIPNAPPLIQKQAESSLSIPESFAITSDTEAVDIHRQASAPIVDSQLSSTANDLRDRQSIDSLTPEPRSIQRQIGSNESIPNESAVPNGFENIDIQRKSLTPPNLPPQSNIASNISAATNLAATQSSEPFTQEFGSDSENISIQRKISAQPTNITQTPSPVVEALNQESLSDAPLGIQTQSETSLPTIEGIEIASDSEGEGIQWQTSNRIMDIPPSSSLTSNDLRSDRVVNSRTAEPISIQRQVELTQPNTNEPEIPSNTENLDIQRKSLTSPTPPQSNISQPINLEPLESSEPTTQGRDPENISIQRKASELPINASQLANQTTIPSHEPTLGITDVPPVIQKQAESSLSVIEDIEITTNAAGNTEDAGIQRQTLDLVTEIPRSPSLATNDSLGTQSLDLSIPEPSIQRQGESSDVPTAIQRQDESNIKSSVDSSESLTREIVGDRDLAQGIDIQRTPAAKAIADSQSPSLEISDSVRNEFLDTTTPNSIPSTQAQVESSQADRVSIQRESSSQPVESPSSSIPALSNLKTDRFSSTAEPIVLPTLQREAEVSGIKSTQSDNASILEDSSSLLQRKVESSDRIPNAENINTENASTENLVESSPQPDIQPTVQTTIQRDASEQSTSRSPAIASTNEQSETPTSQTVKAPESSDLEIPLQLKSESSESHSSLSSEFPNPENDEVATPSFPLLPTVLDTISRSSPLGQTSDTIGNTPSPIGSQTANGILSQTADPTALQARFNAPLEYPFDLAPPIQRSADKRSSFNPSTSSPESKISSLPSTIQRMLAPESDNSPSDDRSDGALNLPDLTSTVPDTWSSLADLVGAMSSSPVSSSTIDASRASVSLASTAPVSSLPIVQRQSDSGSSTSAWSSIQELISDRKTTNTRSSLAPPSQVQAPVIQRSADSSEVGVSYGDRDNAHEDADISTNLEILAQEIYVLLRQRLAIERERHGSGYSGQLPW</sequence>
<dbReference type="EMBL" id="JAZBJZ010000037">
    <property type="protein sequence ID" value="MEE3717255.1"/>
    <property type="molecule type" value="Genomic_DNA"/>
</dbReference>
<keyword evidence="3" id="KW-1185">Reference proteome</keyword>
<feature type="region of interest" description="Disordered" evidence="1">
    <location>
        <begin position="1752"/>
        <end position="1797"/>
    </location>
</feature>
<feature type="region of interest" description="Disordered" evidence="1">
    <location>
        <begin position="1"/>
        <end position="20"/>
    </location>
</feature>
<feature type="region of interest" description="Disordered" evidence="1">
    <location>
        <begin position="2115"/>
        <end position="2154"/>
    </location>
</feature>
<feature type="region of interest" description="Disordered" evidence="1">
    <location>
        <begin position="2591"/>
        <end position="2630"/>
    </location>
</feature>
<name>A0AAW9Q1Z1_9CYAN</name>
<feature type="region of interest" description="Disordered" evidence="1">
    <location>
        <begin position="1024"/>
        <end position="1070"/>
    </location>
</feature>
<feature type="region of interest" description="Disordered" evidence="1">
    <location>
        <begin position="2192"/>
        <end position="2238"/>
    </location>
</feature>
<feature type="compositionally biased region" description="Polar residues" evidence="1">
    <location>
        <begin position="2117"/>
        <end position="2126"/>
    </location>
</feature>
<evidence type="ECO:0000313" key="3">
    <source>
        <dbReference type="Proteomes" id="UP001333818"/>
    </source>
</evidence>
<feature type="region of interest" description="Disordered" evidence="1">
    <location>
        <begin position="1916"/>
        <end position="2010"/>
    </location>
</feature>
<feature type="region of interest" description="Disordered" evidence="1">
    <location>
        <begin position="148"/>
        <end position="205"/>
    </location>
</feature>
<feature type="compositionally biased region" description="Polar residues" evidence="1">
    <location>
        <begin position="1916"/>
        <end position="1932"/>
    </location>
</feature>
<feature type="region of interest" description="Disordered" evidence="1">
    <location>
        <begin position="1305"/>
        <end position="1338"/>
    </location>
</feature>
<feature type="compositionally biased region" description="Polar residues" evidence="1">
    <location>
        <begin position="1028"/>
        <end position="1037"/>
    </location>
</feature>
<feature type="compositionally biased region" description="Low complexity" evidence="1">
    <location>
        <begin position="2473"/>
        <end position="2490"/>
    </location>
</feature>
<feature type="compositionally biased region" description="Polar residues" evidence="1">
    <location>
        <begin position="1400"/>
        <end position="1466"/>
    </location>
</feature>
<feature type="compositionally biased region" description="Polar residues" evidence="1">
    <location>
        <begin position="218"/>
        <end position="241"/>
    </location>
</feature>
<comment type="caution">
    <text evidence="2">The sequence shown here is derived from an EMBL/GenBank/DDBJ whole genome shotgun (WGS) entry which is preliminary data.</text>
</comment>
<proteinExistence type="predicted"/>
<feature type="compositionally biased region" description="Low complexity" evidence="1">
    <location>
        <begin position="1219"/>
        <end position="1233"/>
    </location>
</feature>
<feature type="compositionally biased region" description="Polar residues" evidence="1">
    <location>
        <begin position="149"/>
        <end position="182"/>
    </location>
</feature>
<feature type="region of interest" description="Disordered" evidence="1">
    <location>
        <begin position="1601"/>
        <end position="1627"/>
    </location>
</feature>
<accession>A0AAW9Q1Z1</accession>
<feature type="compositionally biased region" description="Polar residues" evidence="1">
    <location>
        <begin position="705"/>
        <end position="749"/>
    </location>
</feature>
<feature type="region of interest" description="Disordered" evidence="1">
    <location>
        <begin position="1172"/>
        <end position="1200"/>
    </location>
</feature>
<feature type="region of interest" description="Disordered" evidence="1">
    <location>
        <begin position="277"/>
        <end position="302"/>
    </location>
</feature>
<protein>
    <submittedName>
        <fullName evidence="2">Uncharacterized protein</fullName>
    </submittedName>
</protein>
<feature type="compositionally biased region" description="Low complexity" evidence="1">
    <location>
        <begin position="854"/>
        <end position="873"/>
    </location>
</feature>
<feature type="compositionally biased region" description="Polar residues" evidence="1">
    <location>
        <begin position="489"/>
        <end position="540"/>
    </location>
</feature>
<feature type="region of interest" description="Disordered" evidence="1">
    <location>
        <begin position="555"/>
        <end position="754"/>
    </location>
</feature>
<feature type="compositionally biased region" description="Polar residues" evidence="1">
    <location>
        <begin position="1940"/>
        <end position="1993"/>
    </location>
</feature>
<feature type="compositionally biased region" description="Polar residues" evidence="1">
    <location>
        <begin position="397"/>
        <end position="406"/>
    </location>
</feature>